<feature type="transmembrane region" description="Helical" evidence="9">
    <location>
        <begin position="107"/>
        <end position="128"/>
    </location>
</feature>
<evidence type="ECO:0000313" key="12">
    <source>
        <dbReference type="Proteomes" id="UP001501676"/>
    </source>
</evidence>
<sequence>MAIWIGVLSAVAAWIAVALIRRTYAAVLPAAMLSIAVTAIYPRPDAGTAARWDAALLPAMVEYLAFAVLAVVVVRRAPVGQAAVSGAGAVLANGVQVLRLITPATWLSGVGACALWTMIAVVPALIGVHLRRQDQRRADAAARAADAQRRQVARDLHDYVAHDISEMVASAQAGSVVGDRDPAQAAVLFRRIDEAGQRALAAMDRTVHLLERADSPALGDLPALVARFDAAGTVRAHLSVAAGLDGIVPDAVGALAYRVVSESLTNVRRHAPTASLAVVELRRSGNRLTVLVRNDLPREPPPPTAARGGRGLPNLSAAVEEFGGELEAGPDADGWRVTATLPLPSGWRS</sequence>
<keyword evidence="4" id="KW-0808">Transferase</keyword>
<protein>
    <recommendedName>
        <fullName evidence="2">histidine kinase</fullName>
        <ecNumber evidence="2">2.7.13.3</ecNumber>
    </recommendedName>
</protein>
<dbReference type="CDD" id="cd16917">
    <property type="entry name" value="HATPase_UhpB-NarQ-NarX-like"/>
    <property type="match status" value="1"/>
</dbReference>
<evidence type="ECO:0000256" key="4">
    <source>
        <dbReference type="ARBA" id="ARBA00022679"/>
    </source>
</evidence>
<dbReference type="Gene3D" id="1.20.5.1930">
    <property type="match status" value="1"/>
</dbReference>
<name>A0ABP6SRT2_9ACTN</name>
<dbReference type="InterPro" id="IPR011712">
    <property type="entry name" value="Sig_transdc_His_kin_sub3_dim/P"/>
</dbReference>
<dbReference type="Proteomes" id="UP001501676">
    <property type="component" value="Unassembled WGS sequence"/>
</dbReference>
<comment type="catalytic activity">
    <reaction evidence="1">
        <text>ATP + protein L-histidine = ADP + protein N-phospho-L-histidine.</text>
        <dbReference type="EC" id="2.7.13.3"/>
    </reaction>
</comment>
<evidence type="ECO:0000313" key="11">
    <source>
        <dbReference type="EMBL" id="GAA3383863.1"/>
    </source>
</evidence>
<dbReference type="SUPFAM" id="SSF55874">
    <property type="entry name" value="ATPase domain of HSP90 chaperone/DNA topoisomerase II/histidine kinase"/>
    <property type="match status" value="1"/>
</dbReference>
<gene>
    <name evidence="11" type="ORF">GCM10020369_11410</name>
</gene>
<evidence type="ECO:0000256" key="1">
    <source>
        <dbReference type="ARBA" id="ARBA00000085"/>
    </source>
</evidence>
<feature type="transmembrane region" description="Helical" evidence="9">
    <location>
        <begin position="81"/>
        <end position="101"/>
    </location>
</feature>
<keyword evidence="9" id="KW-1133">Transmembrane helix</keyword>
<evidence type="ECO:0000256" key="7">
    <source>
        <dbReference type="ARBA" id="ARBA00022840"/>
    </source>
</evidence>
<dbReference type="Gene3D" id="3.30.565.10">
    <property type="entry name" value="Histidine kinase-like ATPase, C-terminal domain"/>
    <property type="match status" value="1"/>
</dbReference>
<dbReference type="EC" id="2.7.13.3" evidence="2"/>
<keyword evidence="9" id="KW-0472">Membrane</keyword>
<evidence type="ECO:0000256" key="6">
    <source>
        <dbReference type="ARBA" id="ARBA00022777"/>
    </source>
</evidence>
<keyword evidence="7" id="KW-0067">ATP-binding</keyword>
<dbReference type="PANTHER" id="PTHR24421:SF10">
    <property type="entry name" value="NITRATE_NITRITE SENSOR PROTEIN NARQ"/>
    <property type="match status" value="1"/>
</dbReference>
<evidence type="ECO:0000256" key="9">
    <source>
        <dbReference type="SAM" id="Phobius"/>
    </source>
</evidence>
<keyword evidence="8" id="KW-0902">Two-component regulatory system</keyword>
<accession>A0ABP6SRT2</accession>
<evidence type="ECO:0000256" key="5">
    <source>
        <dbReference type="ARBA" id="ARBA00022741"/>
    </source>
</evidence>
<proteinExistence type="predicted"/>
<keyword evidence="5" id="KW-0547">Nucleotide-binding</keyword>
<feature type="transmembrane region" description="Helical" evidence="9">
    <location>
        <begin position="49"/>
        <end position="74"/>
    </location>
</feature>
<dbReference type="EMBL" id="BAAAYN010000006">
    <property type="protein sequence ID" value="GAA3383863.1"/>
    <property type="molecule type" value="Genomic_DNA"/>
</dbReference>
<dbReference type="PANTHER" id="PTHR24421">
    <property type="entry name" value="NITRATE/NITRITE SENSOR PROTEIN NARX-RELATED"/>
    <property type="match status" value="1"/>
</dbReference>
<evidence type="ECO:0000256" key="3">
    <source>
        <dbReference type="ARBA" id="ARBA00022553"/>
    </source>
</evidence>
<keyword evidence="3" id="KW-0597">Phosphoprotein</keyword>
<organism evidence="11 12">
    <name type="scientific">Cryptosporangium minutisporangium</name>
    <dbReference type="NCBI Taxonomy" id="113569"/>
    <lineage>
        <taxon>Bacteria</taxon>
        <taxon>Bacillati</taxon>
        <taxon>Actinomycetota</taxon>
        <taxon>Actinomycetes</taxon>
        <taxon>Cryptosporangiales</taxon>
        <taxon>Cryptosporangiaceae</taxon>
        <taxon>Cryptosporangium</taxon>
    </lineage>
</organism>
<evidence type="ECO:0000256" key="2">
    <source>
        <dbReference type="ARBA" id="ARBA00012438"/>
    </source>
</evidence>
<dbReference type="InterPro" id="IPR036890">
    <property type="entry name" value="HATPase_C_sf"/>
</dbReference>
<keyword evidence="12" id="KW-1185">Reference proteome</keyword>
<dbReference type="InterPro" id="IPR050482">
    <property type="entry name" value="Sensor_HK_TwoCompSys"/>
</dbReference>
<comment type="caution">
    <text evidence="11">The sequence shown here is derived from an EMBL/GenBank/DDBJ whole genome shotgun (WGS) entry which is preliminary data.</text>
</comment>
<keyword evidence="9" id="KW-0812">Transmembrane</keyword>
<dbReference type="Pfam" id="PF07730">
    <property type="entry name" value="HisKA_3"/>
    <property type="match status" value="1"/>
</dbReference>
<keyword evidence="6" id="KW-0418">Kinase</keyword>
<dbReference type="RefSeq" id="WP_345726894.1">
    <property type="nucleotide sequence ID" value="NZ_BAAAYN010000006.1"/>
</dbReference>
<evidence type="ECO:0000256" key="8">
    <source>
        <dbReference type="ARBA" id="ARBA00023012"/>
    </source>
</evidence>
<reference evidence="12" key="1">
    <citation type="journal article" date="2019" name="Int. J. Syst. Evol. Microbiol.">
        <title>The Global Catalogue of Microorganisms (GCM) 10K type strain sequencing project: providing services to taxonomists for standard genome sequencing and annotation.</title>
        <authorList>
            <consortium name="The Broad Institute Genomics Platform"/>
            <consortium name="The Broad Institute Genome Sequencing Center for Infectious Disease"/>
            <person name="Wu L."/>
            <person name="Ma J."/>
        </authorList>
    </citation>
    <scope>NUCLEOTIDE SEQUENCE [LARGE SCALE GENOMIC DNA]</scope>
    <source>
        <strain evidence="12">JCM 9458</strain>
    </source>
</reference>
<feature type="domain" description="Signal transduction histidine kinase subgroup 3 dimerisation and phosphoacceptor" evidence="10">
    <location>
        <begin position="149"/>
        <end position="212"/>
    </location>
</feature>
<evidence type="ECO:0000259" key="10">
    <source>
        <dbReference type="Pfam" id="PF07730"/>
    </source>
</evidence>